<dbReference type="Gene3D" id="3.30.240.20">
    <property type="entry name" value="bsu07140 like domains"/>
    <property type="match status" value="1"/>
</dbReference>
<organism evidence="2 3">
    <name type="scientific">Neobacillus notoginsengisoli</name>
    <dbReference type="NCBI Taxonomy" id="1578198"/>
    <lineage>
        <taxon>Bacteria</taxon>
        <taxon>Bacillati</taxon>
        <taxon>Bacillota</taxon>
        <taxon>Bacilli</taxon>
        <taxon>Bacillales</taxon>
        <taxon>Bacillaceae</taxon>
        <taxon>Neobacillus</taxon>
    </lineage>
</organism>
<evidence type="ECO:0000313" key="2">
    <source>
        <dbReference type="EMBL" id="RHW37984.1"/>
    </source>
</evidence>
<dbReference type="EMBL" id="QWEG01000009">
    <property type="protein sequence ID" value="RHW37984.1"/>
    <property type="molecule type" value="Genomic_DNA"/>
</dbReference>
<dbReference type="OrthoDB" id="9778331at2"/>
<dbReference type="Proteomes" id="UP000284416">
    <property type="component" value="Unassembled WGS sequence"/>
</dbReference>
<protein>
    <submittedName>
        <fullName evidence="2">DUF421 domain-containing protein</fullName>
    </submittedName>
</protein>
<dbReference type="Pfam" id="PF04239">
    <property type="entry name" value="DUF421"/>
    <property type="match status" value="1"/>
</dbReference>
<evidence type="ECO:0000259" key="1">
    <source>
        <dbReference type="Pfam" id="PF04239"/>
    </source>
</evidence>
<sequence>MENYGSLSCETDRKIFCGLFSFSSSNIKKVKFTIDDLKYQLREHGVFHIQEVEYAFSGRIPGSGLY</sequence>
<gene>
    <name evidence="2" type="ORF">D1B31_14460</name>
</gene>
<comment type="caution">
    <text evidence="2">The sequence shown here is derived from an EMBL/GenBank/DDBJ whole genome shotgun (WGS) entry which is preliminary data.</text>
</comment>
<dbReference type="InterPro" id="IPR007353">
    <property type="entry name" value="DUF421"/>
</dbReference>
<dbReference type="InterPro" id="IPR023090">
    <property type="entry name" value="UPF0702_alpha/beta_dom_sf"/>
</dbReference>
<reference evidence="2 3" key="1">
    <citation type="journal article" date="2017" name="Int. J. Syst. Evol. Microbiol.">
        <title>Bacillus notoginsengisoli sp. nov., a novel bacterium isolated from the rhizosphere of Panax notoginseng.</title>
        <authorList>
            <person name="Zhang M.Y."/>
            <person name="Cheng J."/>
            <person name="Cai Y."/>
            <person name="Zhang T.Y."/>
            <person name="Wu Y.Y."/>
            <person name="Manikprabhu D."/>
            <person name="Li W.J."/>
            <person name="Zhang Y.X."/>
        </authorList>
    </citation>
    <scope>NUCLEOTIDE SEQUENCE [LARGE SCALE GENOMIC DNA]</scope>
    <source>
        <strain evidence="2 3">JCM 30743</strain>
    </source>
</reference>
<evidence type="ECO:0000313" key="3">
    <source>
        <dbReference type="Proteomes" id="UP000284416"/>
    </source>
</evidence>
<keyword evidence="3" id="KW-1185">Reference proteome</keyword>
<proteinExistence type="predicted"/>
<accession>A0A417YRF8</accession>
<name>A0A417YRF8_9BACI</name>
<dbReference type="RefSeq" id="WP_118921594.1">
    <property type="nucleotide sequence ID" value="NZ_QWEG01000009.1"/>
</dbReference>
<feature type="domain" description="YetF C-terminal" evidence="1">
    <location>
        <begin position="22"/>
        <end position="56"/>
    </location>
</feature>
<dbReference type="AlphaFoldDB" id="A0A417YRF8"/>